<feature type="region of interest" description="Disordered" evidence="1">
    <location>
        <begin position="105"/>
        <end position="138"/>
    </location>
</feature>
<evidence type="ECO:0000256" key="1">
    <source>
        <dbReference type="SAM" id="MobiDB-lite"/>
    </source>
</evidence>
<evidence type="ECO:0000313" key="4">
    <source>
        <dbReference type="Proteomes" id="UP000247702"/>
    </source>
</evidence>
<keyword evidence="4" id="KW-1185">Reference proteome</keyword>
<accession>A0A2Z6SMN0</accession>
<sequence length="158" mass="18081">MTEFSFFSNCIPGSFITASGLKSFKIIKEASGARKLIGYFTTWDQVSKCINSQQLWNNVSFSWCRYSTSKFSFQKHRSVRFDNAKNSNSLSKATSHLNTNLKHFSGNHRFHNQNKKDNNTPNSDFSTKKNSRFKTNQSSRSNMNILIAGLKAFLKQLT</sequence>
<dbReference type="Proteomes" id="UP000615446">
    <property type="component" value="Unassembled WGS sequence"/>
</dbReference>
<evidence type="ECO:0000313" key="3">
    <source>
        <dbReference type="EMBL" id="GES87188.1"/>
    </source>
</evidence>
<organism evidence="2 4">
    <name type="scientific">Rhizophagus clarus</name>
    <dbReference type="NCBI Taxonomy" id="94130"/>
    <lineage>
        <taxon>Eukaryota</taxon>
        <taxon>Fungi</taxon>
        <taxon>Fungi incertae sedis</taxon>
        <taxon>Mucoromycota</taxon>
        <taxon>Glomeromycotina</taxon>
        <taxon>Glomeromycetes</taxon>
        <taxon>Glomerales</taxon>
        <taxon>Glomeraceae</taxon>
        <taxon>Rhizophagus</taxon>
    </lineage>
</organism>
<dbReference type="Proteomes" id="UP000247702">
    <property type="component" value="Unassembled WGS sequence"/>
</dbReference>
<protein>
    <submittedName>
        <fullName evidence="2">Uncharacterized protein</fullName>
    </submittedName>
</protein>
<dbReference type="EMBL" id="BEXD01004224">
    <property type="protein sequence ID" value="GBC08507.1"/>
    <property type="molecule type" value="Genomic_DNA"/>
</dbReference>
<proteinExistence type="predicted"/>
<dbReference type="EMBL" id="BLAL01000165">
    <property type="protein sequence ID" value="GES87188.1"/>
    <property type="molecule type" value="Genomic_DNA"/>
</dbReference>
<name>A0A2Z6SMN0_9GLOM</name>
<reference evidence="2 4" key="1">
    <citation type="submission" date="2017-11" db="EMBL/GenBank/DDBJ databases">
        <title>The genome of Rhizophagus clarus HR1 reveals common genetic basis of auxotrophy among arbuscular mycorrhizal fungi.</title>
        <authorList>
            <person name="Kobayashi Y."/>
        </authorList>
    </citation>
    <scope>NUCLEOTIDE SEQUENCE [LARGE SCALE GENOMIC DNA]</scope>
    <source>
        <strain evidence="2 4">HR1</strain>
    </source>
</reference>
<dbReference type="AlphaFoldDB" id="A0A2Z6SMN0"/>
<reference evidence="3" key="2">
    <citation type="submission" date="2019-10" db="EMBL/GenBank/DDBJ databases">
        <title>Conservation and host-specific expression of non-tandemly repeated heterogenous ribosome RNA gene in arbuscular mycorrhizal fungi.</title>
        <authorList>
            <person name="Maeda T."/>
            <person name="Kobayashi Y."/>
            <person name="Nakagawa T."/>
            <person name="Ezawa T."/>
            <person name="Yamaguchi K."/>
            <person name="Bino T."/>
            <person name="Nishimoto Y."/>
            <person name="Shigenobu S."/>
            <person name="Kawaguchi M."/>
        </authorList>
    </citation>
    <scope>NUCLEOTIDE SEQUENCE</scope>
    <source>
        <strain evidence="3">HR1</strain>
    </source>
</reference>
<gene>
    <name evidence="3" type="ORF">RCL2_001419800</name>
    <name evidence="2" type="ORF">RclHR1_08180001</name>
</gene>
<evidence type="ECO:0000313" key="2">
    <source>
        <dbReference type="EMBL" id="GBC08507.1"/>
    </source>
</evidence>
<comment type="caution">
    <text evidence="2">The sequence shown here is derived from an EMBL/GenBank/DDBJ whole genome shotgun (WGS) entry which is preliminary data.</text>
</comment>